<keyword evidence="2" id="KW-1133">Transmembrane helix</keyword>
<feature type="transmembrane region" description="Helical" evidence="2">
    <location>
        <begin position="20"/>
        <end position="49"/>
    </location>
</feature>
<organism evidence="3 4">
    <name type="scientific">Nocardioides flavescens</name>
    <dbReference type="NCBI Taxonomy" id="2691959"/>
    <lineage>
        <taxon>Bacteria</taxon>
        <taxon>Bacillati</taxon>
        <taxon>Actinomycetota</taxon>
        <taxon>Actinomycetes</taxon>
        <taxon>Propionibacteriales</taxon>
        <taxon>Nocardioidaceae</taxon>
        <taxon>Nocardioides</taxon>
    </lineage>
</organism>
<accession>A0A6L7EVU2</accession>
<sequence>MVFPPGVTDRERAALRRLFAWPVTGTALAVAITLTLASVVPLVTALVAAAERAHAAGTLSAVDLELLWGRSTARRQRSARAAPGRRPREPMLGQATSSRRSSVRSTRVMVR</sequence>
<evidence type="ECO:0000256" key="1">
    <source>
        <dbReference type="SAM" id="MobiDB-lite"/>
    </source>
</evidence>
<keyword evidence="2" id="KW-0472">Membrane</keyword>
<gene>
    <name evidence="3" type="ORF">GRQ65_18360</name>
</gene>
<feature type="compositionally biased region" description="Low complexity" evidence="1">
    <location>
        <begin position="96"/>
        <end position="111"/>
    </location>
</feature>
<dbReference type="EMBL" id="WUEK01000013">
    <property type="protein sequence ID" value="MXG91513.1"/>
    <property type="molecule type" value="Genomic_DNA"/>
</dbReference>
<keyword evidence="4" id="KW-1185">Reference proteome</keyword>
<proteinExistence type="predicted"/>
<dbReference type="InterPro" id="IPR046719">
    <property type="entry name" value="DUF6611"/>
</dbReference>
<dbReference type="AlphaFoldDB" id="A0A6L7EVU2"/>
<feature type="region of interest" description="Disordered" evidence="1">
    <location>
        <begin position="73"/>
        <end position="111"/>
    </location>
</feature>
<reference evidence="3 4" key="1">
    <citation type="submission" date="2019-12" db="EMBL/GenBank/DDBJ databases">
        <authorList>
            <person name="Kun Z."/>
        </authorList>
    </citation>
    <scope>NUCLEOTIDE SEQUENCE [LARGE SCALE GENOMIC DNA]</scope>
    <source>
        <strain evidence="3 4">YIM 123512</strain>
    </source>
</reference>
<evidence type="ECO:0000313" key="4">
    <source>
        <dbReference type="Proteomes" id="UP000473325"/>
    </source>
</evidence>
<protein>
    <submittedName>
        <fullName evidence="3">Uncharacterized protein</fullName>
    </submittedName>
</protein>
<evidence type="ECO:0000256" key="2">
    <source>
        <dbReference type="SAM" id="Phobius"/>
    </source>
</evidence>
<name>A0A6L7EVU2_9ACTN</name>
<keyword evidence="2" id="KW-0812">Transmembrane</keyword>
<dbReference type="Proteomes" id="UP000473325">
    <property type="component" value="Unassembled WGS sequence"/>
</dbReference>
<dbReference type="Pfam" id="PF20315">
    <property type="entry name" value="DUF6611"/>
    <property type="match status" value="1"/>
</dbReference>
<comment type="caution">
    <text evidence="3">The sequence shown here is derived from an EMBL/GenBank/DDBJ whole genome shotgun (WGS) entry which is preliminary data.</text>
</comment>
<evidence type="ECO:0000313" key="3">
    <source>
        <dbReference type="EMBL" id="MXG91513.1"/>
    </source>
</evidence>